<dbReference type="PANTHER" id="PTHR34269:SF11">
    <property type="entry name" value="B3 DOMAIN PROTEIN"/>
    <property type="match status" value="1"/>
</dbReference>
<keyword evidence="4" id="KW-0804">Transcription</keyword>
<evidence type="ECO:0000256" key="2">
    <source>
        <dbReference type="ARBA" id="ARBA00023015"/>
    </source>
</evidence>
<dbReference type="GO" id="GO:0003677">
    <property type="term" value="F:DNA binding"/>
    <property type="evidence" value="ECO:0007669"/>
    <property type="project" value="UniProtKB-KW"/>
</dbReference>
<gene>
    <name evidence="6" type="ORF">CFP56_013078</name>
</gene>
<evidence type="ECO:0000313" key="6">
    <source>
        <dbReference type="EMBL" id="KAK7858384.1"/>
    </source>
</evidence>
<keyword evidence="5" id="KW-0539">Nucleus</keyword>
<reference evidence="6" key="1">
    <citation type="submission" date="2017-12" db="EMBL/GenBank/DDBJ databases">
        <authorList>
            <person name="Barbosa P."/>
            <person name="Usie A."/>
            <person name="Ramos A.M."/>
        </authorList>
    </citation>
    <scope>NUCLEOTIDE SEQUENCE</scope>
    <source>
        <strain evidence="6">HL8</strain>
        <tissue evidence="6">Leaves</tissue>
    </source>
</reference>
<evidence type="ECO:0000256" key="1">
    <source>
        <dbReference type="ARBA" id="ARBA00004123"/>
    </source>
</evidence>
<comment type="subcellular location">
    <subcellularLocation>
        <location evidence="1">Nucleus</location>
    </subcellularLocation>
</comment>
<organism evidence="6">
    <name type="scientific">Quercus suber</name>
    <name type="common">Cork oak</name>
    <dbReference type="NCBI Taxonomy" id="58331"/>
    <lineage>
        <taxon>Eukaryota</taxon>
        <taxon>Viridiplantae</taxon>
        <taxon>Streptophyta</taxon>
        <taxon>Embryophyta</taxon>
        <taxon>Tracheophyta</taxon>
        <taxon>Spermatophyta</taxon>
        <taxon>Magnoliopsida</taxon>
        <taxon>eudicotyledons</taxon>
        <taxon>Gunneridae</taxon>
        <taxon>Pentapetalae</taxon>
        <taxon>rosids</taxon>
        <taxon>fabids</taxon>
        <taxon>Fagales</taxon>
        <taxon>Fagaceae</taxon>
        <taxon>Quercus</taxon>
    </lineage>
</organism>
<dbReference type="PANTHER" id="PTHR34269">
    <property type="entry name" value="TRANSCRIPTION FACTOR B3-DOMAIN FAMILY-RELATED"/>
    <property type="match status" value="1"/>
</dbReference>
<dbReference type="InterPro" id="IPR003340">
    <property type="entry name" value="B3_DNA-bd"/>
</dbReference>
<keyword evidence="3" id="KW-0238">DNA-binding</keyword>
<dbReference type="Gene3D" id="2.40.330.10">
    <property type="entry name" value="DNA-binding pseudobarrel domain"/>
    <property type="match status" value="1"/>
</dbReference>
<evidence type="ECO:0000256" key="4">
    <source>
        <dbReference type="ARBA" id="ARBA00023163"/>
    </source>
</evidence>
<evidence type="ECO:0000256" key="3">
    <source>
        <dbReference type="ARBA" id="ARBA00023125"/>
    </source>
</evidence>
<dbReference type="AlphaFoldDB" id="A0AAW0M4G6"/>
<dbReference type="InterPro" id="IPR015300">
    <property type="entry name" value="DNA-bd_pseudobarrel_sf"/>
</dbReference>
<dbReference type="SUPFAM" id="SSF101936">
    <property type="entry name" value="DNA-binding pseudobarrel domain"/>
    <property type="match status" value="1"/>
</dbReference>
<dbReference type="CDD" id="cd10017">
    <property type="entry name" value="B3_DNA"/>
    <property type="match status" value="1"/>
</dbReference>
<keyword evidence="2" id="KW-0805">Transcription regulation</keyword>
<reference evidence="6" key="3">
    <citation type="submission" date="2023-07" db="EMBL/GenBank/DDBJ databases">
        <title>An improved reference 1 genome and first organelle genomes of Quercus suber.</title>
        <authorList>
            <consortium name="Genosuber Consortium"/>
            <person name="Usie A."/>
            <person name="Serra O."/>
            <person name="Barros P."/>
        </authorList>
    </citation>
    <scope>NUCLEOTIDE SEQUENCE</scope>
    <source>
        <strain evidence="6">HL8</strain>
        <tissue evidence="6">Leaves</tissue>
    </source>
</reference>
<comment type="caution">
    <text evidence="6">The sequence shown here is derived from an EMBL/GenBank/DDBJ whole genome shotgun (WGS) entry which is preliminary data.</text>
</comment>
<dbReference type="InterPro" id="IPR051442">
    <property type="entry name" value="B3_domain"/>
</dbReference>
<dbReference type="EMBL" id="PKMF04000020">
    <property type="protein sequence ID" value="KAK7858384.1"/>
    <property type="molecule type" value="Genomic_DNA"/>
</dbReference>
<protein>
    <submittedName>
        <fullName evidence="6">B3 domain-containing protein</fullName>
    </submittedName>
</protein>
<dbReference type="GO" id="GO:0005634">
    <property type="term" value="C:nucleus"/>
    <property type="evidence" value="ECO:0007669"/>
    <property type="project" value="UniProtKB-SubCell"/>
</dbReference>
<sequence>MKSLLTLSLRPCTSITEALKPRSVLQTKKTQEGKDGQNRELALEIFEAKKENFATDEVTISSASESTGKEPIFYNFIPIPENDQLQVGQGNVFVTKTHHEYAKVSTELKLGYGSCITNKRKASENLANFSLSSTACGIKRMRLNSHKVEKGKGPNGVSLELKLGLDPWVIKKRIQLSDIGHLARLLLAANLGDMARELLLLLRDCSSYSLRNEQPKHELIEPTSVQQTKKTQEVKDGQNRELTLEIFEVKKENSSTDEVIISSASESTEKKPFLFNFIPIRAIPKNDQLQVCQENVLVTKTHHESEEVSTELKLGYGSCITNKRKASENLANFSLSSTACGIKRMRLNSHKVEKGKGPNGVSLELKLGLDPWVIKKRIQLSDIGHLARLLLAADLVKGHILPQWDARRIEGIKNGVRVAVWDCDTKSEHQLIFKQWPSNGCYVLNEKWTTDFVWRRGLKKGDEIGLYWDQSNSRFNFSILKQSSSN</sequence>
<accession>A0AAW0M4G6</accession>
<reference evidence="6" key="2">
    <citation type="journal article" date="2018" name="Sci. Data">
        <title>The draft genome sequence of cork oak.</title>
        <authorList>
            <person name="Ramos A.M."/>
            <person name="Usie A."/>
            <person name="Barbosa P."/>
            <person name="Barros P.M."/>
            <person name="Capote T."/>
            <person name="Chaves I."/>
            <person name="Simoes F."/>
            <person name="Abreu I."/>
            <person name="Carrasquinho I."/>
            <person name="Faro C."/>
            <person name="Guimaraes J.B."/>
            <person name="Mendonca D."/>
            <person name="Nobrega F."/>
            <person name="Rodrigues L."/>
            <person name="Saibo N.J.M."/>
            <person name="Varela M.C."/>
            <person name="Egas C."/>
            <person name="Matos J."/>
            <person name="Miguel C.M."/>
            <person name="Oliveira M.M."/>
            <person name="Ricardo C.P."/>
            <person name="Goncalves S."/>
        </authorList>
    </citation>
    <scope>NUCLEOTIDE SEQUENCE [LARGE SCALE GENOMIC DNA]</scope>
    <source>
        <strain evidence="6">HL8</strain>
    </source>
</reference>
<name>A0AAW0M4G6_QUESU</name>
<proteinExistence type="predicted"/>
<evidence type="ECO:0000256" key="5">
    <source>
        <dbReference type="ARBA" id="ARBA00023242"/>
    </source>
</evidence>